<dbReference type="AlphaFoldDB" id="A0AA39X765"/>
<comment type="similarity">
    <text evidence="1">Belongs to the glycosyl hydrolase 2 family.</text>
</comment>
<evidence type="ECO:0000313" key="8">
    <source>
        <dbReference type="Proteomes" id="UP001174934"/>
    </source>
</evidence>
<dbReference type="InterPro" id="IPR006102">
    <property type="entry name" value="Ig-like_GH2"/>
</dbReference>
<feature type="domain" description="Glycoside hydrolase family 2 immunoglobulin-like beta-sandwich" evidence="4">
    <location>
        <begin position="223"/>
        <end position="310"/>
    </location>
</feature>
<name>A0AA39X765_9PEZI</name>
<dbReference type="Gene3D" id="3.20.20.80">
    <property type="entry name" value="Glycosidases"/>
    <property type="match status" value="1"/>
</dbReference>
<dbReference type="InterPro" id="IPR051913">
    <property type="entry name" value="GH2_Domain-Containing"/>
</dbReference>
<dbReference type="InterPro" id="IPR006103">
    <property type="entry name" value="Glyco_hydro_2_cat"/>
</dbReference>
<dbReference type="Gene3D" id="2.60.40.10">
    <property type="entry name" value="Immunoglobulins"/>
    <property type="match status" value="1"/>
</dbReference>
<organism evidence="7 8">
    <name type="scientific">Bombardia bombarda</name>
    <dbReference type="NCBI Taxonomy" id="252184"/>
    <lineage>
        <taxon>Eukaryota</taxon>
        <taxon>Fungi</taxon>
        <taxon>Dikarya</taxon>
        <taxon>Ascomycota</taxon>
        <taxon>Pezizomycotina</taxon>
        <taxon>Sordariomycetes</taxon>
        <taxon>Sordariomycetidae</taxon>
        <taxon>Sordariales</taxon>
        <taxon>Lasiosphaeriaceae</taxon>
        <taxon>Bombardia</taxon>
    </lineage>
</organism>
<comment type="caution">
    <text evidence="7">The sequence shown here is derived from an EMBL/GenBank/DDBJ whole genome shotgun (WGS) entry which is preliminary data.</text>
</comment>
<dbReference type="Gene3D" id="2.60.120.260">
    <property type="entry name" value="Galactose-binding domain-like"/>
    <property type="match status" value="1"/>
</dbReference>
<dbReference type="InterPro" id="IPR017853">
    <property type="entry name" value="GH"/>
</dbReference>
<dbReference type="InterPro" id="IPR013783">
    <property type="entry name" value="Ig-like_fold"/>
</dbReference>
<evidence type="ECO:0000259" key="5">
    <source>
        <dbReference type="Pfam" id="PF02836"/>
    </source>
</evidence>
<evidence type="ECO:0000313" key="7">
    <source>
        <dbReference type="EMBL" id="KAK0628376.1"/>
    </source>
</evidence>
<sequence>MSTSSMFSSVQQILFAPPVPAKYRLISPLLTTQWTDKIGKIPWPQHPRPLLYRKRWQSLNGLWTYQEAVGGDDAVNHPPVVAALAQEVLIPSCIESGISGVMTQNVTHMWFARRFDVPADWPASQRIILNFEAVDYEATVFVNGNKVGFHRGGYFRFSVDVTDSVRPGGLMTCETVFVFDPTDQEPYYTPHGKQTKYQSHIFYTPCSGIWQSVWLESAPADYISDMDIAADMDGIVRATVYMSSNAQKIPVNIVVHGEGGAVLASSQGLANETFTFKVPSPKLWSPDSPNLYNLTVAMGDDTVQSYTGFRTVTSGVVNGIQRPLLNGKFIFQFGTLDQGYWPDGIYVPPTLEAMVYDLHLLKNLGMNMVRKHIKVEPDLFYQACDQLGLLVIQDMPSMRPANYISGPPNATHQAEFERQIEVLVTQFRSYPSIVTWVIYNEGWGQLQPDGASGNQFPEFHIADRVRQLDGSNRRLIDAVTGWVDHGAGDFSDNHHYADPQCGTPWSSLPSIPYDSKRIGFQGEFGGVGHRPADQNLWPVQNAVNSIPETYEINTNLDAFNYRAHTLLGQLREQVALYACSGAVWTQTTDVEGEVNGLVTYDRRILRVNTTQWKADIKALYDAAEKRT</sequence>
<dbReference type="InterPro" id="IPR036156">
    <property type="entry name" value="Beta-gal/glucu_dom_sf"/>
</dbReference>
<feature type="domain" description="Glycosyl hydrolases family 2 sugar binding" evidence="6">
    <location>
        <begin position="100"/>
        <end position="180"/>
    </location>
</feature>
<keyword evidence="8" id="KW-1185">Reference proteome</keyword>
<dbReference type="GO" id="GO:0005975">
    <property type="term" value="P:carbohydrate metabolic process"/>
    <property type="evidence" value="ECO:0007669"/>
    <property type="project" value="InterPro"/>
</dbReference>
<dbReference type="SUPFAM" id="SSF49303">
    <property type="entry name" value="beta-Galactosidase/glucuronidase domain"/>
    <property type="match status" value="1"/>
</dbReference>
<reference evidence="7" key="1">
    <citation type="submission" date="2023-06" db="EMBL/GenBank/DDBJ databases">
        <title>Genome-scale phylogeny and comparative genomics of the fungal order Sordariales.</title>
        <authorList>
            <consortium name="Lawrence Berkeley National Laboratory"/>
            <person name="Hensen N."/>
            <person name="Bonometti L."/>
            <person name="Westerberg I."/>
            <person name="Brannstrom I.O."/>
            <person name="Guillou S."/>
            <person name="Cros-Aarteil S."/>
            <person name="Calhoun S."/>
            <person name="Haridas S."/>
            <person name="Kuo A."/>
            <person name="Mondo S."/>
            <person name="Pangilinan J."/>
            <person name="Riley R."/>
            <person name="LaButti K."/>
            <person name="Andreopoulos B."/>
            <person name="Lipzen A."/>
            <person name="Chen C."/>
            <person name="Yanf M."/>
            <person name="Daum C."/>
            <person name="Ng V."/>
            <person name="Clum A."/>
            <person name="Steindorff A."/>
            <person name="Ohm R."/>
            <person name="Martin F."/>
            <person name="Silar P."/>
            <person name="Natvig D."/>
            <person name="Lalanne C."/>
            <person name="Gautier V."/>
            <person name="Ament-velasquez S.L."/>
            <person name="Kruys A."/>
            <person name="Hutchinson M.I."/>
            <person name="Powell A.J."/>
            <person name="Barry K."/>
            <person name="Miller A.N."/>
            <person name="Grigoriev I.V."/>
            <person name="Debuchy R."/>
            <person name="Gladieux P."/>
            <person name="Thoren M.H."/>
            <person name="Johannesson H."/>
        </authorList>
    </citation>
    <scope>NUCLEOTIDE SEQUENCE</scope>
    <source>
        <strain evidence="7">SMH3391-2</strain>
    </source>
</reference>
<dbReference type="EMBL" id="JAULSR010000002">
    <property type="protein sequence ID" value="KAK0628376.1"/>
    <property type="molecule type" value="Genomic_DNA"/>
</dbReference>
<gene>
    <name evidence="7" type="ORF">B0T17DRAFT_606028</name>
</gene>
<dbReference type="SUPFAM" id="SSF51445">
    <property type="entry name" value="(Trans)glycosidases"/>
    <property type="match status" value="1"/>
</dbReference>
<evidence type="ECO:0000259" key="6">
    <source>
        <dbReference type="Pfam" id="PF02837"/>
    </source>
</evidence>
<dbReference type="Pfam" id="PF02837">
    <property type="entry name" value="Glyco_hydro_2_N"/>
    <property type="match status" value="1"/>
</dbReference>
<dbReference type="Pfam" id="PF00703">
    <property type="entry name" value="Glyco_hydro_2"/>
    <property type="match status" value="1"/>
</dbReference>
<keyword evidence="2 7" id="KW-0378">Hydrolase</keyword>
<dbReference type="InterPro" id="IPR008979">
    <property type="entry name" value="Galactose-bd-like_sf"/>
</dbReference>
<dbReference type="GO" id="GO:0004553">
    <property type="term" value="F:hydrolase activity, hydrolyzing O-glycosyl compounds"/>
    <property type="evidence" value="ECO:0007669"/>
    <property type="project" value="InterPro"/>
</dbReference>
<dbReference type="SUPFAM" id="SSF49785">
    <property type="entry name" value="Galactose-binding domain-like"/>
    <property type="match status" value="1"/>
</dbReference>
<dbReference type="InterPro" id="IPR006104">
    <property type="entry name" value="Glyco_hydro_2_N"/>
</dbReference>
<evidence type="ECO:0000256" key="1">
    <source>
        <dbReference type="ARBA" id="ARBA00007401"/>
    </source>
</evidence>
<dbReference type="PANTHER" id="PTHR42732">
    <property type="entry name" value="BETA-GALACTOSIDASE"/>
    <property type="match status" value="1"/>
</dbReference>
<evidence type="ECO:0000256" key="3">
    <source>
        <dbReference type="ARBA" id="ARBA00023295"/>
    </source>
</evidence>
<dbReference type="Proteomes" id="UP001174934">
    <property type="component" value="Unassembled WGS sequence"/>
</dbReference>
<keyword evidence="3" id="KW-0326">Glycosidase</keyword>
<dbReference type="PANTHER" id="PTHR42732:SF2">
    <property type="entry name" value="BETA-MANNOSIDASE"/>
    <property type="match status" value="1"/>
</dbReference>
<accession>A0AA39X765</accession>
<proteinExistence type="inferred from homology"/>
<dbReference type="Pfam" id="PF02836">
    <property type="entry name" value="Glyco_hydro_2_C"/>
    <property type="match status" value="1"/>
</dbReference>
<feature type="domain" description="Glycoside hydrolase family 2 catalytic" evidence="5">
    <location>
        <begin position="351"/>
        <end position="470"/>
    </location>
</feature>
<evidence type="ECO:0000256" key="2">
    <source>
        <dbReference type="ARBA" id="ARBA00022801"/>
    </source>
</evidence>
<evidence type="ECO:0000259" key="4">
    <source>
        <dbReference type="Pfam" id="PF00703"/>
    </source>
</evidence>
<protein>
    <submittedName>
        <fullName evidence="7">Glycoside hydrolase family 2 protein</fullName>
    </submittedName>
</protein>